<feature type="region of interest" description="Disordered" evidence="1">
    <location>
        <begin position="58"/>
        <end position="78"/>
    </location>
</feature>
<name>A0A518HEA2_9BACT</name>
<accession>A0A518HEA2</accession>
<protein>
    <submittedName>
        <fullName evidence="2">Uncharacterized protein</fullName>
    </submittedName>
</protein>
<evidence type="ECO:0000313" key="2">
    <source>
        <dbReference type="EMBL" id="QDV39076.1"/>
    </source>
</evidence>
<keyword evidence="3" id="KW-1185">Reference proteome</keyword>
<sequence>MSHCVNWLLDPRLHLVLVASVLASVVVGDHRWLSADSVVPPEVESYFNRATLVLYQDGTTSRHVPDPDGLESAGDTTE</sequence>
<evidence type="ECO:0000313" key="3">
    <source>
        <dbReference type="Proteomes" id="UP000317835"/>
    </source>
</evidence>
<evidence type="ECO:0000256" key="1">
    <source>
        <dbReference type="SAM" id="MobiDB-lite"/>
    </source>
</evidence>
<dbReference type="KEGG" id="tpla:ElP_70390"/>
<dbReference type="RefSeq" id="WP_145278083.1">
    <property type="nucleotide sequence ID" value="NZ_CP036426.1"/>
</dbReference>
<reference evidence="2 3" key="1">
    <citation type="submission" date="2019-02" db="EMBL/GenBank/DDBJ databases">
        <title>Deep-cultivation of Planctomycetes and their phenomic and genomic characterization uncovers novel biology.</title>
        <authorList>
            <person name="Wiegand S."/>
            <person name="Jogler M."/>
            <person name="Boedeker C."/>
            <person name="Pinto D."/>
            <person name="Vollmers J."/>
            <person name="Rivas-Marin E."/>
            <person name="Kohn T."/>
            <person name="Peeters S.H."/>
            <person name="Heuer A."/>
            <person name="Rast P."/>
            <person name="Oberbeckmann S."/>
            <person name="Bunk B."/>
            <person name="Jeske O."/>
            <person name="Meyerdierks A."/>
            <person name="Storesund J.E."/>
            <person name="Kallscheuer N."/>
            <person name="Luecker S."/>
            <person name="Lage O.M."/>
            <person name="Pohl T."/>
            <person name="Merkel B.J."/>
            <person name="Hornburger P."/>
            <person name="Mueller R.-W."/>
            <person name="Bruemmer F."/>
            <person name="Labrenz M."/>
            <person name="Spormann A.M."/>
            <person name="Op den Camp H."/>
            <person name="Overmann J."/>
            <person name="Amann R."/>
            <person name="Jetten M.S.M."/>
            <person name="Mascher T."/>
            <person name="Medema M.H."/>
            <person name="Devos D.P."/>
            <person name="Kaster A.-K."/>
            <person name="Ovreas L."/>
            <person name="Rohde M."/>
            <person name="Galperin M.Y."/>
            <person name="Jogler C."/>
        </authorList>
    </citation>
    <scope>NUCLEOTIDE SEQUENCE [LARGE SCALE GENOMIC DNA]</scope>
    <source>
        <strain evidence="2 3">ElP</strain>
    </source>
</reference>
<dbReference type="Proteomes" id="UP000317835">
    <property type="component" value="Chromosome"/>
</dbReference>
<proteinExistence type="predicted"/>
<gene>
    <name evidence="2" type="ORF">ElP_70390</name>
</gene>
<dbReference type="AlphaFoldDB" id="A0A518HEA2"/>
<dbReference type="EMBL" id="CP036426">
    <property type="protein sequence ID" value="QDV39076.1"/>
    <property type="molecule type" value="Genomic_DNA"/>
</dbReference>
<organism evidence="2 3">
    <name type="scientific">Tautonia plasticadhaerens</name>
    <dbReference type="NCBI Taxonomy" id="2527974"/>
    <lineage>
        <taxon>Bacteria</taxon>
        <taxon>Pseudomonadati</taxon>
        <taxon>Planctomycetota</taxon>
        <taxon>Planctomycetia</taxon>
        <taxon>Isosphaerales</taxon>
        <taxon>Isosphaeraceae</taxon>
        <taxon>Tautonia</taxon>
    </lineage>
</organism>